<dbReference type="NCBIfam" id="TIGR01635">
    <property type="entry name" value="tail_comp_S"/>
    <property type="match status" value="2"/>
</dbReference>
<gene>
    <name evidence="2" type="ORF">GCM10011273_17660</name>
</gene>
<proteinExistence type="predicted"/>
<feature type="region of interest" description="Disordered" evidence="1">
    <location>
        <begin position="35"/>
        <end position="62"/>
    </location>
</feature>
<reference evidence="2" key="1">
    <citation type="journal article" date="2014" name="Int. J. Syst. Evol. Microbiol.">
        <title>Complete genome sequence of Corynebacterium casei LMG S-19264T (=DSM 44701T), isolated from a smear-ripened cheese.</title>
        <authorList>
            <consortium name="US DOE Joint Genome Institute (JGI-PGF)"/>
            <person name="Walter F."/>
            <person name="Albersmeier A."/>
            <person name="Kalinowski J."/>
            <person name="Ruckert C."/>
        </authorList>
    </citation>
    <scope>NUCLEOTIDE SEQUENCE</scope>
    <source>
        <strain evidence="2">KCTC 32296</strain>
    </source>
</reference>
<dbReference type="AlphaFoldDB" id="A0A918Q4T4"/>
<evidence type="ECO:0000256" key="1">
    <source>
        <dbReference type="SAM" id="MobiDB-lite"/>
    </source>
</evidence>
<accession>A0A918Q4T4</accession>
<sequence>MDDLKAVEDLEAIASTMLRDLSPAGQRSVMRRVARDLRKSQSDRIKSQKNPDGSAFEARRKKREPSMGNYTVRFLYPEHGIGPARAVLMKSWRRDGPLLTGYDVEAGGIRSFFWDKVIRWLGVSPEDQNKGGGKIRNRPALRDRDMFRKIRSSRYLRSGANEREAWIGFIGGISRIAKVHQEGLKDEPASGQKAVTYAVRELLGMTLAEREDVLDIVFKHLLR</sequence>
<name>A0A918Q4T4_9CAUL</name>
<organism evidence="2 3">
    <name type="scientific">Asticcacaulis endophyticus</name>
    <dbReference type="NCBI Taxonomy" id="1395890"/>
    <lineage>
        <taxon>Bacteria</taxon>
        <taxon>Pseudomonadati</taxon>
        <taxon>Pseudomonadota</taxon>
        <taxon>Alphaproteobacteria</taxon>
        <taxon>Caulobacterales</taxon>
        <taxon>Caulobacteraceae</taxon>
        <taxon>Asticcacaulis</taxon>
    </lineage>
</organism>
<protein>
    <submittedName>
        <fullName evidence="2">Tail protein</fullName>
    </submittedName>
</protein>
<evidence type="ECO:0000313" key="2">
    <source>
        <dbReference type="EMBL" id="GGZ32079.1"/>
    </source>
</evidence>
<reference evidence="2" key="2">
    <citation type="submission" date="2020-09" db="EMBL/GenBank/DDBJ databases">
        <authorList>
            <person name="Sun Q."/>
            <person name="Kim S."/>
        </authorList>
    </citation>
    <scope>NUCLEOTIDE SEQUENCE</scope>
    <source>
        <strain evidence="2">KCTC 32296</strain>
    </source>
</reference>
<dbReference type="EMBL" id="BMZB01000002">
    <property type="protein sequence ID" value="GGZ32079.1"/>
    <property type="molecule type" value="Genomic_DNA"/>
</dbReference>
<dbReference type="InterPro" id="IPR006522">
    <property type="entry name" value="Phage_virion_morphogenesis"/>
</dbReference>
<dbReference type="RefSeq" id="WP_189486110.1">
    <property type="nucleotide sequence ID" value="NZ_BMZB01000002.1"/>
</dbReference>
<comment type="caution">
    <text evidence="2">The sequence shown here is derived from an EMBL/GenBank/DDBJ whole genome shotgun (WGS) entry which is preliminary data.</text>
</comment>
<feature type="compositionally biased region" description="Basic and acidic residues" evidence="1">
    <location>
        <begin position="35"/>
        <end position="46"/>
    </location>
</feature>
<evidence type="ECO:0000313" key="3">
    <source>
        <dbReference type="Proteomes" id="UP000662572"/>
    </source>
</evidence>
<dbReference type="Pfam" id="PF05069">
    <property type="entry name" value="Phage_tail_S"/>
    <property type="match status" value="2"/>
</dbReference>
<dbReference type="Proteomes" id="UP000662572">
    <property type="component" value="Unassembled WGS sequence"/>
</dbReference>
<keyword evidence="3" id="KW-1185">Reference proteome</keyword>